<dbReference type="InterPro" id="IPR050138">
    <property type="entry name" value="DHOase/Allantoinase_Hydrolase"/>
</dbReference>
<evidence type="ECO:0000256" key="1">
    <source>
        <dbReference type="SAM" id="MobiDB-lite"/>
    </source>
</evidence>
<dbReference type="AlphaFoldDB" id="A0AA38LTX9"/>
<keyword evidence="2" id="KW-0472">Membrane</keyword>
<feature type="region of interest" description="Disordered" evidence="1">
    <location>
        <begin position="1"/>
        <end position="32"/>
    </location>
</feature>
<gene>
    <name evidence="4" type="ORF">MKK02DRAFT_36325</name>
</gene>
<dbReference type="InterPro" id="IPR011059">
    <property type="entry name" value="Metal-dep_hydrolase_composite"/>
</dbReference>
<dbReference type="PANTHER" id="PTHR43668:SF5">
    <property type="entry name" value="AMIDOHYDROLASE 3 DOMAIN-CONTAINING PROTEIN"/>
    <property type="match status" value="1"/>
</dbReference>
<accession>A0AA38LTX9</accession>
<dbReference type="GO" id="GO:0006145">
    <property type="term" value="P:purine nucleobase catabolic process"/>
    <property type="evidence" value="ECO:0007669"/>
    <property type="project" value="TreeGrafter"/>
</dbReference>
<dbReference type="InterPro" id="IPR006680">
    <property type="entry name" value="Amidohydro-rel"/>
</dbReference>
<organism evidence="4 5">
    <name type="scientific">Dioszegia hungarica</name>
    <dbReference type="NCBI Taxonomy" id="4972"/>
    <lineage>
        <taxon>Eukaryota</taxon>
        <taxon>Fungi</taxon>
        <taxon>Dikarya</taxon>
        <taxon>Basidiomycota</taxon>
        <taxon>Agaricomycotina</taxon>
        <taxon>Tremellomycetes</taxon>
        <taxon>Tremellales</taxon>
        <taxon>Bulleribasidiaceae</taxon>
        <taxon>Dioszegia</taxon>
    </lineage>
</organism>
<feature type="transmembrane region" description="Helical" evidence="2">
    <location>
        <begin position="37"/>
        <end position="55"/>
    </location>
</feature>
<evidence type="ECO:0000313" key="4">
    <source>
        <dbReference type="EMBL" id="KAI9637257.1"/>
    </source>
</evidence>
<dbReference type="SUPFAM" id="SSF51338">
    <property type="entry name" value="Composite domain of metallo-dependent hydrolases"/>
    <property type="match status" value="1"/>
</dbReference>
<evidence type="ECO:0000259" key="3">
    <source>
        <dbReference type="Pfam" id="PF01979"/>
    </source>
</evidence>
<dbReference type="RefSeq" id="XP_052947034.1">
    <property type="nucleotide sequence ID" value="XM_053089397.1"/>
</dbReference>
<proteinExistence type="predicted"/>
<feature type="compositionally biased region" description="Basic and acidic residues" evidence="1">
    <location>
        <begin position="1"/>
        <end position="10"/>
    </location>
</feature>
<dbReference type="GO" id="GO:0005737">
    <property type="term" value="C:cytoplasm"/>
    <property type="evidence" value="ECO:0007669"/>
    <property type="project" value="TreeGrafter"/>
</dbReference>
<feature type="domain" description="Amidohydrolase-related" evidence="3">
    <location>
        <begin position="160"/>
        <end position="524"/>
    </location>
</feature>
<evidence type="ECO:0000256" key="2">
    <source>
        <dbReference type="SAM" id="Phobius"/>
    </source>
</evidence>
<name>A0AA38LTX9_9TREE</name>
<reference evidence="4" key="1">
    <citation type="journal article" date="2022" name="G3 (Bethesda)">
        <title>High quality genome of the basidiomycete yeast Dioszegia hungarica PDD-24b-2 isolated from cloud water.</title>
        <authorList>
            <person name="Jarrige D."/>
            <person name="Haridas S."/>
            <person name="Bleykasten-Grosshans C."/>
            <person name="Joly M."/>
            <person name="Nadalig T."/>
            <person name="Sancelme M."/>
            <person name="Vuilleumier S."/>
            <person name="Grigoriev I.V."/>
            <person name="Amato P."/>
            <person name="Bringel F."/>
        </authorList>
    </citation>
    <scope>NUCLEOTIDE SEQUENCE</scope>
    <source>
        <strain evidence="4">PDD-24b-2</strain>
    </source>
</reference>
<evidence type="ECO:0000313" key="5">
    <source>
        <dbReference type="Proteomes" id="UP001164286"/>
    </source>
</evidence>
<sequence>MSAVDAEKGHSASLPAPGAIKENTKRRGRKYRTHRQSLAEAGTLLLACFGLLVLARQPIPDFVKDGMKQCEIIARPTPHHSAYDHRRTESDRFVPGTRDVLLKNATLWTGNKGGEEVIYGADVLLSGGVIQHVGSGGNESLAAIKKGKKDVDEVELHGAWVTPGIVDMHSHMGVDSSPELRGADDTNSLKASVLPWLRSLDGFNTHDLAFNLSISGGITTMLALPGSAGNIGGQAFTMKPRWTAENTPQSMQVESPFVIRNHTWERTRAWRHIKHACGENPMRVYGNTRMDSAYDFRKAYTEGKKLKEEQERWCASPKTQTEPFPESLEWEVLADVIRGNVKVNIHCYETVDLNSMVRISNEFQFPIAAFHHAHETYLVPDLLKSAWGPPPAVALFATNARYKREAYRGTEFAPKILADAGFRVSMKSDHPVLDSRYLVYEAAQAHHYGLNFSQALSSVTTHSAQSLGLDHRLGYVREGYDADIVVWDSFPLSLGATPKQTYIDGIPQIAKPVVVKKPKEAQEITKEGKWDKEIAETLAARGDPDLRVKGESGNVVFVNVAEVYRGDMQVESVGGTVVVTDGEISCVGDCIVQESGYEMVDLKGGSITPGLTTVGSYVGMMEIRQEKTTWDGPAYDPTSITAEIVDGVLTHGVDGAQFGGKDELLAYRSGVTKAVAFPISSALIAGLSYAFSTSATHSLSPGAIINSDAALHLSLVGGKMGTSTQLAVLRRLLTSDAHNDTEIWKVLDEAKHGERRVVVEVNSVDGMAGLVRLKRDWAPGMKMTILGGAESWMIAEDLAREDIGVVVTNARSFPGSWDSRRIIPGLPLSNHTLPSYLASHGVLVGLGVYEEWMARNTRNDAAWAYANSPEVFTKSDALALVSSNLDILLGLKDRRGGSGLFGRRGRGWWICFELHGGAE</sequence>
<dbReference type="EMBL" id="JAKWFO010000004">
    <property type="protein sequence ID" value="KAI9637257.1"/>
    <property type="molecule type" value="Genomic_DNA"/>
</dbReference>
<protein>
    <recommendedName>
        <fullName evidence="3">Amidohydrolase-related domain-containing protein</fullName>
    </recommendedName>
</protein>
<keyword evidence="5" id="KW-1185">Reference proteome</keyword>
<dbReference type="Proteomes" id="UP001164286">
    <property type="component" value="Unassembled WGS sequence"/>
</dbReference>
<keyword evidence="2" id="KW-0812">Transmembrane</keyword>
<dbReference type="GeneID" id="77728602"/>
<dbReference type="Pfam" id="PF01979">
    <property type="entry name" value="Amidohydro_1"/>
    <property type="match status" value="1"/>
</dbReference>
<dbReference type="PANTHER" id="PTHR43668">
    <property type="entry name" value="ALLANTOINASE"/>
    <property type="match status" value="1"/>
</dbReference>
<keyword evidence="2" id="KW-1133">Transmembrane helix</keyword>
<dbReference type="InterPro" id="IPR032466">
    <property type="entry name" value="Metal_Hydrolase"/>
</dbReference>
<dbReference type="Gene3D" id="3.20.20.140">
    <property type="entry name" value="Metal-dependent hydrolases"/>
    <property type="match status" value="2"/>
</dbReference>
<comment type="caution">
    <text evidence="4">The sequence shown here is derived from an EMBL/GenBank/DDBJ whole genome shotgun (WGS) entry which is preliminary data.</text>
</comment>
<dbReference type="SUPFAM" id="SSF51556">
    <property type="entry name" value="Metallo-dependent hydrolases"/>
    <property type="match status" value="1"/>
</dbReference>
<dbReference type="GO" id="GO:0004038">
    <property type="term" value="F:allantoinase activity"/>
    <property type="evidence" value="ECO:0007669"/>
    <property type="project" value="TreeGrafter"/>
</dbReference>